<evidence type="ECO:0000259" key="1">
    <source>
        <dbReference type="Pfam" id="PF04101"/>
    </source>
</evidence>
<dbReference type="InterPro" id="IPR007235">
    <property type="entry name" value="Glyco_trans_28_C"/>
</dbReference>
<dbReference type="PANTHER" id="PTHR21015:SF22">
    <property type="entry name" value="GLYCOSYLTRANSFERASE"/>
    <property type="match status" value="1"/>
</dbReference>
<dbReference type="AlphaFoldDB" id="A0A9X1QAI7"/>
<dbReference type="GO" id="GO:0016758">
    <property type="term" value="F:hexosyltransferase activity"/>
    <property type="evidence" value="ECO:0007669"/>
    <property type="project" value="InterPro"/>
</dbReference>
<dbReference type="Pfam" id="PF04101">
    <property type="entry name" value="Glyco_tran_28_C"/>
    <property type="match status" value="1"/>
</dbReference>
<dbReference type="SUPFAM" id="SSF53756">
    <property type="entry name" value="UDP-Glycosyltransferase/glycogen phosphorylase"/>
    <property type="match status" value="1"/>
</dbReference>
<name>A0A9X1QAI7_9BACT</name>
<protein>
    <recommendedName>
        <fullName evidence="1">Glycosyl transferase family 28 C-terminal domain-containing protein</fullName>
    </recommendedName>
</protein>
<gene>
    <name evidence="2" type="ORF">L0661_08125</name>
</gene>
<evidence type="ECO:0000313" key="3">
    <source>
        <dbReference type="Proteomes" id="UP001139411"/>
    </source>
</evidence>
<dbReference type="EMBL" id="JAKFFV010000004">
    <property type="protein sequence ID" value="MCF2498268.1"/>
    <property type="molecule type" value="Genomic_DNA"/>
</dbReference>
<reference evidence="2" key="1">
    <citation type="submission" date="2022-01" db="EMBL/GenBank/DDBJ databases">
        <title>Novel species in genus Dyadobacter.</title>
        <authorList>
            <person name="Ma C."/>
        </authorList>
    </citation>
    <scope>NUCLEOTIDE SEQUENCE</scope>
    <source>
        <strain evidence="2">CY357</strain>
    </source>
</reference>
<organism evidence="2 3">
    <name type="scientific">Dyadobacter chenhuakuii</name>
    <dbReference type="NCBI Taxonomy" id="2909339"/>
    <lineage>
        <taxon>Bacteria</taxon>
        <taxon>Pseudomonadati</taxon>
        <taxon>Bacteroidota</taxon>
        <taxon>Cytophagia</taxon>
        <taxon>Cytophagales</taxon>
        <taxon>Spirosomataceae</taxon>
        <taxon>Dyadobacter</taxon>
    </lineage>
</organism>
<feature type="domain" description="Glycosyl transferase family 28 C-terminal" evidence="1">
    <location>
        <begin position="242"/>
        <end position="311"/>
    </location>
</feature>
<dbReference type="PANTHER" id="PTHR21015">
    <property type="entry name" value="UDP-N-ACETYLGLUCOSAMINE--N-ACETYLMURAMYL-(PENTAPEPTIDE) PYROPHOSPHORYL-UNDECAPRENOL N-ACETYLGLUCOSAMINE TRANSFERASE 1"/>
    <property type="match status" value="1"/>
</dbReference>
<sequence length="357" mass="38883">MSANFAFYIHHHGSGHLMRALSIASQLKDARVTFLGSDLTRFAAIIPATIQCIDLPHDVPGPEDPFASRMQLGFLHYAPVNVEKVAKRTAVISAALHALFPVILMVDVSVEVTLLATLCGTPTVVIRQNGDRDDLAHLHAYESAQLLIAPSPEELMNPSPQDWVNQKTFFSGGFSKYSGNEKFAEKTENPAIGVLVGSGGTSINGKVINALAAQCPERSILVIGNVADHEHIAAHSVIFHGQINDPASVLAQCRVVIGNAGHNTVMEMADLGKKFVCIPEDRPFQEQLRKAGLLDQNGMAVLVQPEELDRTDWKTIIQKAENLPDDCWKGVIKDSALADVALRLHKLWDANFPERLA</sequence>
<evidence type="ECO:0000313" key="2">
    <source>
        <dbReference type="EMBL" id="MCF2498268.1"/>
    </source>
</evidence>
<accession>A0A9X1QAI7</accession>
<comment type="caution">
    <text evidence="2">The sequence shown here is derived from an EMBL/GenBank/DDBJ whole genome shotgun (WGS) entry which is preliminary data.</text>
</comment>
<proteinExistence type="predicted"/>
<dbReference type="RefSeq" id="WP_235177418.1">
    <property type="nucleotide sequence ID" value="NZ_JAKFFV010000004.1"/>
</dbReference>
<dbReference type="Proteomes" id="UP001139411">
    <property type="component" value="Unassembled WGS sequence"/>
</dbReference>
<dbReference type="Gene3D" id="3.40.50.2000">
    <property type="entry name" value="Glycogen Phosphorylase B"/>
    <property type="match status" value="1"/>
</dbReference>